<name>A0ABY4HV24_9FLAO</name>
<reference evidence="2" key="2">
    <citation type="submission" date="2022-04" db="EMBL/GenBank/DDBJ databases">
        <title>Complete Genome Sequence of Flavobacterium sediminilitoris YSM-43, Isolated from a Tidal Sediment.</title>
        <authorList>
            <person name="Lee P.A."/>
        </authorList>
    </citation>
    <scope>NUCLEOTIDE SEQUENCE</scope>
    <source>
        <strain evidence="2">YSM-43</strain>
    </source>
</reference>
<feature type="signal peptide" evidence="1">
    <location>
        <begin position="1"/>
        <end position="19"/>
    </location>
</feature>
<sequence>MKKHYYLLLIIHLSFFSFSQNLPNDCQNYIQACDNQNISYNVSGAGVQEIIPESCSSSEHNSLWLRVTIDQPGTLGFTIVPQSTDINEDYDFWVFGPVSDCSNLGAPIRCSTTNPAAAGQTNNHTGLNASSIDINEGPGADGNGFVRQLTALSGQSYFIVIDRPIGNSPFSLTWTGTATILNPFKNINFPDYPDVVLCDEGLDNLELYDFSVLDNIILTGLTDFFITYHNSLQDASLNNNPIIGAANLNEGTYYARISSLTAQCTEIKTVNLIFDNISTNDVIETVCENTAANTIDYDLSNSNNSIYTGTQVVTYKYFTNLTDANNNTNEITNWQNRTLSLGSHEFYVRTEKGTCFDTSKLTINVIQRPVINPIVELKQCDDDTDGFSAFNLTEAEDLIVANSTGLTISYFLNLTDAQDNINTITNVTSFVNQTINTQTIYYRVTNTNDCFRVGQLDLIVSATQIPTTFSPIVITSCDDTFGTNNDGIATFDFSGTQTVIAGLFTGQVVNVTFYENVQDALAEVNQIDIANASAYTNDNSPNTQDIYVRVDSDLNNDCVGLGKYVSLQVENHPIVPPKEIRGCDDDNDGIIDFITTDIETELLNGLTNVSVTYIDANNVVYDDLPNPFTTASQIMTVTLKNDTAKECLFVTTLEFIVDNKPTANPIQPDLLVKCDDDEINPLQQNGKFNFDTSTFDNIIKGTQTRVVIEYYDENNDLLPSPLPNPFEIGTQDITVKVINEDNNDCYDTIVLSFIVNPVPNIYIEGEEEIICTDDPSDSQVLNAGLVDETTIDDYTYQWYFNNQIIVGADQYNLTVTNSGNYSVDVIDNNLCSSTRNIVVIPSNIAVINNIEIVDLVDSNTITVLVTGDGNYQYSLDGENYQESNVFYDVQAGLKTVYVYDLNGCGITSETVSVLSVPKYFTPNGDGINDFWNVKGFNERFQESTLISIFDRYGKLLKQISSFSQGWDGTFNTVNMPSSDYWYSIELLDGRVKKGHFSLIR</sequence>
<dbReference type="Gene3D" id="2.60.40.10">
    <property type="entry name" value="Immunoglobulins"/>
    <property type="match status" value="1"/>
</dbReference>
<dbReference type="RefSeq" id="WP_246918610.1">
    <property type="nucleotide sequence ID" value="NZ_CP090145.1"/>
</dbReference>
<organism evidence="2 3">
    <name type="scientific">Flavobacterium sediminilitoris</name>
    <dbReference type="NCBI Taxonomy" id="2024526"/>
    <lineage>
        <taxon>Bacteria</taxon>
        <taxon>Pseudomonadati</taxon>
        <taxon>Bacteroidota</taxon>
        <taxon>Flavobacteriia</taxon>
        <taxon>Flavobacteriales</taxon>
        <taxon>Flavobacteriaceae</taxon>
        <taxon>Flavobacterium</taxon>
    </lineage>
</organism>
<dbReference type="Proteomes" id="UP000830454">
    <property type="component" value="Chromosome"/>
</dbReference>
<dbReference type="InterPro" id="IPR013783">
    <property type="entry name" value="Ig-like_fold"/>
</dbReference>
<keyword evidence="1" id="KW-0732">Signal</keyword>
<proteinExistence type="predicted"/>
<dbReference type="Pfam" id="PF13585">
    <property type="entry name" value="CHU_C"/>
    <property type="match status" value="1"/>
</dbReference>
<feature type="chain" id="PRO_5047075786" evidence="1">
    <location>
        <begin position="20"/>
        <end position="1000"/>
    </location>
</feature>
<evidence type="ECO:0000313" key="3">
    <source>
        <dbReference type="Proteomes" id="UP000830454"/>
    </source>
</evidence>
<dbReference type="InterPro" id="IPR026341">
    <property type="entry name" value="T9SS_type_B"/>
</dbReference>
<evidence type="ECO:0000256" key="1">
    <source>
        <dbReference type="SAM" id="SignalP"/>
    </source>
</evidence>
<evidence type="ECO:0000313" key="2">
    <source>
        <dbReference type="EMBL" id="UOX35394.1"/>
    </source>
</evidence>
<gene>
    <name evidence="2" type="ORF">LXD69_07700</name>
</gene>
<dbReference type="EMBL" id="CP090145">
    <property type="protein sequence ID" value="UOX35394.1"/>
    <property type="molecule type" value="Genomic_DNA"/>
</dbReference>
<protein>
    <submittedName>
        <fullName evidence="2">T9SS type B sorting domain-containing protein</fullName>
    </submittedName>
</protein>
<reference evidence="2" key="1">
    <citation type="submission" date="2021-12" db="EMBL/GenBank/DDBJ databases">
        <authorList>
            <person name="Cha I.-T."/>
            <person name="Lee K.-E."/>
            <person name="Park S.-J."/>
        </authorList>
    </citation>
    <scope>NUCLEOTIDE SEQUENCE</scope>
    <source>
        <strain evidence="2">YSM-43</strain>
    </source>
</reference>
<dbReference type="NCBIfam" id="TIGR04131">
    <property type="entry name" value="Bac_Flav_CTERM"/>
    <property type="match status" value="1"/>
</dbReference>
<keyword evidence="3" id="KW-1185">Reference proteome</keyword>
<accession>A0ABY4HV24</accession>